<evidence type="ECO:0000259" key="3">
    <source>
        <dbReference type="Pfam" id="PF12010"/>
    </source>
</evidence>
<dbReference type="SUPFAM" id="SSF53850">
    <property type="entry name" value="Periplasmic binding protein-like II"/>
    <property type="match status" value="1"/>
</dbReference>
<dbReference type="InterPro" id="IPR050490">
    <property type="entry name" value="Bact_solute-bd_prot1"/>
</dbReference>
<organism evidence="4 5">
    <name type="scientific">Paenibacillus taihuensis</name>
    <dbReference type="NCBI Taxonomy" id="1156355"/>
    <lineage>
        <taxon>Bacteria</taxon>
        <taxon>Bacillati</taxon>
        <taxon>Bacillota</taxon>
        <taxon>Bacilli</taxon>
        <taxon>Bacillales</taxon>
        <taxon>Paenibacillaceae</taxon>
        <taxon>Paenibacillus</taxon>
    </lineage>
</organism>
<dbReference type="Pfam" id="PF01547">
    <property type="entry name" value="SBP_bac_1"/>
    <property type="match status" value="1"/>
</dbReference>
<dbReference type="OrthoDB" id="7936627at2"/>
<dbReference type="InterPro" id="IPR006059">
    <property type="entry name" value="SBP"/>
</dbReference>
<feature type="chain" id="PRO_5039517703" evidence="2">
    <location>
        <begin position="25"/>
        <end position="513"/>
    </location>
</feature>
<accession>A0A3D9SD35</accession>
<keyword evidence="2" id="KW-0732">Signal</keyword>
<feature type="signal peptide" evidence="2">
    <location>
        <begin position="1"/>
        <end position="24"/>
    </location>
</feature>
<protein>
    <submittedName>
        <fullName evidence="4">Putative aldouronate transport system substrate-binding protein</fullName>
    </submittedName>
</protein>
<dbReference type="InterPro" id="IPR022627">
    <property type="entry name" value="DUF3502"/>
</dbReference>
<dbReference type="PROSITE" id="PS51257">
    <property type="entry name" value="PROKAR_LIPOPROTEIN"/>
    <property type="match status" value="1"/>
</dbReference>
<dbReference type="PANTHER" id="PTHR43649">
    <property type="entry name" value="ARABINOSE-BINDING PROTEIN-RELATED"/>
    <property type="match status" value="1"/>
</dbReference>
<dbReference type="RefSeq" id="WP_116187695.1">
    <property type="nucleotide sequence ID" value="NZ_QTTN01000003.1"/>
</dbReference>
<reference evidence="4 5" key="1">
    <citation type="submission" date="2018-08" db="EMBL/GenBank/DDBJ databases">
        <title>Genomic Encyclopedia of Type Strains, Phase III (KMG-III): the genomes of soil and plant-associated and newly described type strains.</title>
        <authorList>
            <person name="Whitman W."/>
        </authorList>
    </citation>
    <scope>NUCLEOTIDE SEQUENCE [LARGE SCALE GENOMIC DNA]</scope>
    <source>
        <strain evidence="4 5">CGMCC 1.10966</strain>
    </source>
</reference>
<proteinExistence type="predicted"/>
<feature type="region of interest" description="Disordered" evidence="1">
    <location>
        <begin position="33"/>
        <end position="52"/>
    </location>
</feature>
<dbReference type="Pfam" id="PF12010">
    <property type="entry name" value="DUF3502"/>
    <property type="match status" value="1"/>
</dbReference>
<sequence>MQKRFQTSMLALSIILVLSLLLSACGGSSNKDNAASGSNAAASNNAAGSANSGNEKTLELKVAFLGIGTFKDVADVQDAISKITKEKLNATVKLVPIDPAAWQQQINLQLAGNEPLDLLVTSSAFNYSTQAAKNQLVVLDDLLEKYGQGIKDTMPEAIFNGTKINGKIYGVPSVRDTAADYGFIARKDLLDKYSIDLSTVKSYADLEPILKTIKDSEPGVSPIVQRSSTLGIATEMITSQFDVLGDSLGVLNLNNNDTKVVNLFDTQEYKDSLALTRKWYQAGYIMKDAATTQEGNNALIKAGKGFGYFSNMKPGFEAQESGIDGHEMAAVRLTKPVSGSASANIFMISIPRNTQDENRAMQLMNLMYTNADIVNLLDNGVEGKHYVAGANGQIRSVGADSGWVFNQWEVGNNALAKVWEGTAPDVWEQMKKFNESSIVSPALGFSFDSSAVKTEIAAATNVINQYRAGLDSGSIDPAMVADFNDKLKAAGLDKIIAEKQKQLDAFIAAGAGK</sequence>
<evidence type="ECO:0000313" key="5">
    <source>
        <dbReference type="Proteomes" id="UP000256304"/>
    </source>
</evidence>
<evidence type="ECO:0000256" key="1">
    <source>
        <dbReference type="SAM" id="MobiDB-lite"/>
    </source>
</evidence>
<dbReference type="PANTHER" id="PTHR43649:SF17">
    <property type="entry name" value="ABC TRANSPORTER SOLUTE BINDING PROTEIN-SUGAR TRANSPORT"/>
    <property type="match status" value="1"/>
</dbReference>
<feature type="domain" description="DUF3502" evidence="3">
    <location>
        <begin position="441"/>
        <end position="508"/>
    </location>
</feature>
<gene>
    <name evidence="4" type="ORF">A8990_10370</name>
</gene>
<dbReference type="AlphaFoldDB" id="A0A3D9SD35"/>
<evidence type="ECO:0000256" key="2">
    <source>
        <dbReference type="SAM" id="SignalP"/>
    </source>
</evidence>
<dbReference type="Gene3D" id="3.40.190.10">
    <property type="entry name" value="Periplasmic binding protein-like II"/>
    <property type="match status" value="1"/>
</dbReference>
<keyword evidence="5" id="KW-1185">Reference proteome</keyword>
<comment type="caution">
    <text evidence="4">The sequence shown here is derived from an EMBL/GenBank/DDBJ whole genome shotgun (WGS) entry which is preliminary data.</text>
</comment>
<name>A0A3D9SD35_9BACL</name>
<dbReference type="EMBL" id="QTTN01000003">
    <property type="protein sequence ID" value="REE92772.1"/>
    <property type="molecule type" value="Genomic_DNA"/>
</dbReference>
<dbReference type="Proteomes" id="UP000256304">
    <property type="component" value="Unassembled WGS sequence"/>
</dbReference>
<evidence type="ECO:0000313" key="4">
    <source>
        <dbReference type="EMBL" id="REE92772.1"/>
    </source>
</evidence>